<comment type="caution">
    <text evidence="1">The sequence shown here is derived from an EMBL/GenBank/DDBJ whole genome shotgun (WGS) entry which is preliminary data.</text>
</comment>
<dbReference type="Proteomes" id="UP001180754">
    <property type="component" value="Unassembled WGS sequence"/>
</dbReference>
<gene>
    <name evidence="1" type="ORF">RND15_45525</name>
</gene>
<dbReference type="EMBL" id="JAVRFD010000038">
    <property type="protein sequence ID" value="MDT0549859.1"/>
    <property type="molecule type" value="Genomic_DNA"/>
</dbReference>
<dbReference type="RefSeq" id="WP_311730434.1">
    <property type="nucleotide sequence ID" value="NZ_JAVRFD010000038.1"/>
</dbReference>
<evidence type="ECO:0000313" key="2">
    <source>
        <dbReference type="Proteomes" id="UP001180754"/>
    </source>
</evidence>
<accession>A0ABU2XVB1</accession>
<organism evidence="1 2">
    <name type="scientific">Streptomyces lonegramiae</name>
    <dbReference type="NCBI Taxonomy" id="3075524"/>
    <lineage>
        <taxon>Bacteria</taxon>
        <taxon>Bacillati</taxon>
        <taxon>Actinomycetota</taxon>
        <taxon>Actinomycetes</taxon>
        <taxon>Kitasatosporales</taxon>
        <taxon>Streptomycetaceae</taxon>
        <taxon>Streptomyces</taxon>
    </lineage>
</organism>
<reference evidence="1" key="1">
    <citation type="submission" date="2024-05" db="EMBL/GenBank/DDBJ databases">
        <title>30 novel species of actinomycetes from the DSMZ collection.</title>
        <authorList>
            <person name="Nouioui I."/>
        </authorList>
    </citation>
    <scope>NUCLEOTIDE SEQUENCE</scope>
    <source>
        <strain evidence="1">DSM 41529</strain>
    </source>
</reference>
<evidence type="ECO:0000313" key="1">
    <source>
        <dbReference type="EMBL" id="MDT0549859.1"/>
    </source>
</evidence>
<name>A0ABU2XVB1_9ACTN</name>
<sequence>MTDEPVPFRTLTGGDYGRDMRLLPGVEAPGASGLDIHARA</sequence>
<proteinExistence type="predicted"/>
<keyword evidence="2" id="KW-1185">Reference proteome</keyword>
<protein>
    <submittedName>
        <fullName evidence="1">Uncharacterized protein</fullName>
    </submittedName>
</protein>